<dbReference type="Pfam" id="PF11306">
    <property type="entry name" value="DUF3108"/>
    <property type="match status" value="1"/>
</dbReference>
<protein>
    <submittedName>
        <fullName evidence="2">DUF3108 domain-containing protein</fullName>
    </submittedName>
</protein>
<organism evidence="2 3">
    <name type="scientific">Mesohalobacter halotolerans</name>
    <dbReference type="NCBI Taxonomy" id="1883405"/>
    <lineage>
        <taxon>Bacteria</taxon>
        <taxon>Pseudomonadati</taxon>
        <taxon>Bacteroidota</taxon>
        <taxon>Flavobacteriia</taxon>
        <taxon>Flavobacteriales</taxon>
        <taxon>Flavobacteriaceae</taxon>
        <taxon>Mesohalobacter</taxon>
    </lineage>
</organism>
<gene>
    <name evidence="2" type="ORF">FCN74_03585</name>
</gene>
<dbReference type="InterPro" id="IPR021457">
    <property type="entry name" value="DUF3108"/>
</dbReference>
<feature type="chain" id="PRO_5020915862" evidence="1">
    <location>
        <begin position="21"/>
        <end position="257"/>
    </location>
</feature>
<dbReference type="RefSeq" id="WP_138931210.1">
    <property type="nucleotide sequence ID" value="NZ_SWMU01000001.1"/>
</dbReference>
<keyword evidence="1" id="KW-0732">Signal</keyword>
<feature type="signal peptide" evidence="1">
    <location>
        <begin position="1"/>
        <end position="20"/>
    </location>
</feature>
<name>A0A4U5TT32_9FLAO</name>
<keyword evidence="3" id="KW-1185">Reference proteome</keyword>
<evidence type="ECO:0000256" key="1">
    <source>
        <dbReference type="SAM" id="SignalP"/>
    </source>
</evidence>
<comment type="caution">
    <text evidence="2">The sequence shown here is derived from an EMBL/GenBank/DDBJ whole genome shotgun (WGS) entry which is preliminary data.</text>
</comment>
<dbReference type="AlphaFoldDB" id="A0A4U5TT32"/>
<dbReference type="OrthoDB" id="9808473at2"/>
<evidence type="ECO:0000313" key="2">
    <source>
        <dbReference type="EMBL" id="TKS57509.1"/>
    </source>
</evidence>
<accession>A0A4U5TT32</accession>
<dbReference type="Proteomes" id="UP000306552">
    <property type="component" value="Unassembled WGS sequence"/>
</dbReference>
<dbReference type="EMBL" id="SWMU01000001">
    <property type="protein sequence ID" value="TKS57509.1"/>
    <property type="molecule type" value="Genomic_DNA"/>
</dbReference>
<proteinExistence type="predicted"/>
<reference evidence="2 3" key="1">
    <citation type="submission" date="2019-04" db="EMBL/GenBank/DDBJ databases">
        <title>Psychroflexus halotolerans sp. nov., isolated from a marine solar saltern.</title>
        <authorList>
            <person name="Feng X."/>
        </authorList>
    </citation>
    <scope>NUCLEOTIDE SEQUENCE [LARGE SCALE GENOMIC DNA]</scope>
    <source>
        <strain evidence="2 3">WDS2C27</strain>
    </source>
</reference>
<evidence type="ECO:0000313" key="3">
    <source>
        <dbReference type="Proteomes" id="UP000306552"/>
    </source>
</evidence>
<sequence length="257" mass="30241">MPHKKSFLLVLIFTTAFSVAQEKAFQDGERLDYRVKYGWFNASKASLEVKLDKLDGKTVYHIKGFGKSTGLLDVFFKVRDRYESFIDTNQVKPYKFIRDIIEGGYYKNKMISFDYSQKIATVHDYKYDTVHKHQFTDKTQDMLSALYYLRNQVNNKKLKKGDEYTLNMFFDEQNFDFKTRFLGRETIETKFGKVKCLIFRPYVKSGRVFEEEESVTVWISDDMNKIPVKIEAELAVGSLTAKLNNFKGLKHPFKIMM</sequence>